<dbReference type="EMBL" id="JROM01000039">
    <property type="protein sequence ID" value="KHE74116.1"/>
    <property type="molecule type" value="Genomic_DNA"/>
</dbReference>
<evidence type="ECO:0000259" key="5">
    <source>
        <dbReference type="PROSITE" id="PS50949"/>
    </source>
</evidence>
<evidence type="ECO:0000313" key="7">
    <source>
        <dbReference type="Proteomes" id="UP000030664"/>
    </source>
</evidence>
<dbReference type="RefSeq" id="WP_035964433.1">
    <property type="nucleotide sequence ID" value="NZ_JROM01000039.1"/>
</dbReference>
<dbReference type="InterPro" id="IPR008920">
    <property type="entry name" value="TF_FadR/GntR_C"/>
</dbReference>
<evidence type="ECO:0000313" key="6">
    <source>
        <dbReference type="EMBL" id="KHE74116.1"/>
    </source>
</evidence>
<feature type="region of interest" description="Disordered" evidence="4">
    <location>
        <begin position="1"/>
        <end position="23"/>
    </location>
</feature>
<dbReference type="CDD" id="cd07377">
    <property type="entry name" value="WHTH_GntR"/>
    <property type="match status" value="1"/>
</dbReference>
<accession>A0A0B0D805</accession>
<keyword evidence="3" id="KW-0804">Transcription</keyword>
<dbReference type="InterPro" id="IPR011711">
    <property type="entry name" value="GntR_C"/>
</dbReference>
<feature type="compositionally biased region" description="Low complexity" evidence="4">
    <location>
        <begin position="10"/>
        <end position="23"/>
    </location>
</feature>
<dbReference type="SUPFAM" id="SSF48008">
    <property type="entry name" value="GntR ligand-binding domain-like"/>
    <property type="match status" value="1"/>
</dbReference>
<dbReference type="Pfam" id="PF00392">
    <property type="entry name" value="GntR"/>
    <property type="match status" value="1"/>
</dbReference>
<comment type="caution">
    <text evidence="6">The sequence shown here is derived from an EMBL/GenBank/DDBJ whole genome shotgun (WGS) entry which is preliminary data.</text>
</comment>
<dbReference type="SUPFAM" id="SSF46785">
    <property type="entry name" value="Winged helix' DNA-binding domain"/>
    <property type="match status" value="1"/>
</dbReference>
<dbReference type="Pfam" id="PF07729">
    <property type="entry name" value="FCD"/>
    <property type="match status" value="1"/>
</dbReference>
<dbReference type="InterPro" id="IPR036388">
    <property type="entry name" value="WH-like_DNA-bd_sf"/>
</dbReference>
<dbReference type="Gene3D" id="1.20.120.530">
    <property type="entry name" value="GntR ligand-binding domain-like"/>
    <property type="match status" value="1"/>
</dbReference>
<dbReference type="AlphaFoldDB" id="A0A0B0D805"/>
<organism evidence="6 7">
    <name type="scientific">Kocuria marina</name>
    <dbReference type="NCBI Taxonomy" id="223184"/>
    <lineage>
        <taxon>Bacteria</taxon>
        <taxon>Bacillati</taxon>
        <taxon>Actinomycetota</taxon>
        <taxon>Actinomycetes</taxon>
        <taxon>Micrococcales</taxon>
        <taxon>Micrococcaceae</taxon>
        <taxon>Kocuria</taxon>
    </lineage>
</organism>
<keyword evidence="2" id="KW-0238">DNA-binding</keyword>
<dbReference type="Gene3D" id="1.10.10.10">
    <property type="entry name" value="Winged helix-like DNA-binding domain superfamily/Winged helix DNA-binding domain"/>
    <property type="match status" value="1"/>
</dbReference>
<dbReference type="InterPro" id="IPR000524">
    <property type="entry name" value="Tscrpt_reg_HTH_GntR"/>
</dbReference>
<proteinExistence type="predicted"/>
<dbReference type="GO" id="GO:0003700">
    <property type="term" value="F:DNA-binding transcription factor activity"/>
    <property type="evidence" value="ECO:0007669"/>
    <property type="project" value="InterPro"/>
</dbReference>
<dbReference type="PANTHER" id="PTHR43537">
    <property type="entry name" value="TRANSCRIPTIONAL REGULATOR, GNTR FAMILY"/>
    <property type="match status" value="1"/>
</dbReference>
<dbReference type="PRINTS" id="PR00035">
    <property type="entry name" value="HTHGNTR"/>
</dbReference>
<dbReference type="GO" id="GO:0003677">
    <property type="term" value="F:DNA binding"/>
    <property type="evidence" value="ECO:0007669"/>
    <property type="project" value="UniProtKB-KW"/>
</dbReference>
<sequence>MTAVEPRENAQASAQASAHAARQLRARISDGQLPPGAKLSEQAVARELGVSRNTLREAFTMLAAERLVDRIAHRGVFVAQPDADDVRDLYAARCVLEPGTMLWGAPDPQSLSRLSALTTSALAARNAGDVTAMADANQGFHRELVASSGSAELVAVMDRLSARMRLVFHAMSTDPQFHARYAVRNTQVLRSLESGDRDRAVHLLRESLTAARDEILAHLT</sequence>
<dbReference type="PANTHER" id="PTHR43537:SF45">
    <property type="entry name" value="GNTR FAMILY REGULATORY PROTEIN"/>
    <property type="match status" value="1"/>
</dbReference>
<reference evidence="6 7" key="1">
    <citation type="submission" date="2014-09" db="EMBL/GenBank/DDBJ databases">
        <title>High-quality draft genome sequence of Kocuria marina SO9-6, an actinobacterium isolated from a copper mine.</title>
        <authorList>
            <person name="Castro D.B."/>
            <person name="Pereira L.B."/>
            <person name="Silva M.V."/>
            <person name="Silva B.P."/>
            <person name="Zanardi B.R."/>
            <person name="Carlos C."/>
            <person name="Belgini D.R."/>
            <person name="Limache E.G."/>
            <person name="Lacerda G.V."/>
            <person name="Nery M.B."/>
            <person name="Gomes M.B."/>
            <person name="Souza S."/>
            <person name="Silva T.M."/>
            <person name="Rodrigues V.D."/>
            <person name="Paulino L.C."/>
            <person name="Vicentini R."/>
            <person name="Ferraz L.F."/>
            <person name="Ottoboni L.M."/>
        </authorList>
    </citation>
    <scope>NUCLEOTIDE SEQUENCE [LARGE SCALE GENOMIC DNA]</scope>
    <source>
        <strain evidence="6 7">SO9-6</strain>
    </source>
</reference>
<evidence type="ECO:0000256" key="1">
    <source>
        <dbReference type="ARBA" id="ARBA00023015"/>
    </source>
</evidence>
<feature type="domain" description="HTH gntR-type" evidence="5">
    <location>
        <begin position="14"/>
        <end position="81"/>
    </location>
</feature>
<evidence type="ECO:0000256" key="4">
    <source>
        <dbReference type="SAM" id="MobiDB-lite"/>
    </source>
</evidence>
<dbReference type="SMART" id="SM00345">
    <property type="entry name" value="HTH_GNTR"/>
    <property type="match status" value="1"/>
</dbReference>
<keyword evidence="1" id="KW-0805">Transcription regulation</keyword>
<evidence type="ECO:0000256" key="2">
    <source>
        <dbReference type="ARBA" id="ARBA00023125"/>
    </source>
</evidence>
<dbReference type="STRING" id="223184.AS25_08905"/>
<gene>
    <name evidence="6" type="ORF">AS25_08905</name>
</gene>
<dbReference type="PROSITE" id="PS50949">
    <property type="entry name" value="HTH_GNTR"/>
    <property type="match status" value="1"/>
</dbReference>
<dbReference type="InterPro" id="IPR036390">
    <property type="entry name" value="WH_DNA-bd_sf"/>
</dbReference>
<dbReference type="Proteomes" id="UP000030664">
    <property type="component" value="Unassembled WGS sequence"/>
</dbReference>
<dbReference type="SMART" id="SM00895">
    <property type="entry name" value="FCD"/>
    <property type="match status" value="1"/>
</dbReference>
<protein>
    <submittedName>
        <fullName evidence="6">GntR family transcriptional regulator</fullName>
    </submittedName>
</protein>
<name>A0A0B0D805_9MICC</name>
<evidence type="ECO:0000256" key="3">
    <source>
        <dbReference type="ARBA" id="ARBA00023163"/>
    </source>
</evidence>
<dbReference type="eggNOG" id="COG1802">
    <property type="taxonomic scope" value="Bacteria"/>
</dbReference>